<dbReference type="Proteomes" id="UP000825051">
    <property type="component" value="Chromosome"/>
</dbReference>
<name>A0A8F9TX17_9BACT</name>
<dbReference type="PANTHER" id="PTHR43760">
    <property type="entry name" value="ENDORIBONUCLEASE-RELATED"/>
    <property type="match status" value="1"/>
</dbReference>
<proteinExistence type="predicted"/>
<evidence type="ECO:0000313" key="3">
    <source>
        <dbReference type="Proteomes" id="UP000825051"/>
    </source>
</evidence>
<dbReference type="RefSeq" id="WP_220166341.1">
    <property type="nucleotide sequence ID" value="NZ_CP080507.1"/>
</dbReference>
<sequence>MWAAAVHAAETTPEQRLSAQGVTLSTAPAAIANYVPAVRTGSLVFLAGQIPRDPAGGLITGKVGRDATEAQAAAAARVCAVQLLSALKTEIGELARVKRVVRVGGFVNCTDDFTGQSKVVNGASDLLVAAFGERGRHARASVGVAALPGNALVEVEMLVEVAD</sequence>
<feature type="domain" description="Endoribonuclease L-PSP/chorismate mutase-like" evidence="1">
    <location>
        <begin position="14"/>
        <end position="160"/>
    </location>
</feature>
<dbReference type="KEGG" id="ole:K0B96_01185"/>
<reference evidence="2" key="1">
    <citation type="submission" date="2021-08" db="EMBL/GenBank/DDBJ databases">
        <title>Genome of a novel bacterium of the phylum Verrucomicrobia, Oleiharenicola sp. KSB-15.</title>
        <authorList>
            <person name="Chung J.-H."/>
            <person name="Ahn J.-H."/>
            <person name="Yoon Y."/>
            <person name="Kim D.-Y."/>
            <person name="An S.-H."/>
            <person name="Park I."/>
            <person name="Yeon J."/>
        </authorList>
    </citation>
    <scope>NUCLEOTIDE SEQUENCE</scope>
    <source>
        <strain evidence="2">KSB-15</strain>
    </source>
</reference>
<dbReference type="Pfam" id="PF14588">
    <property type="entry name" value="YjgF_endoribonc"/>
    <property type="match status" value="1"/>
</dbReference>
<dbReference type="InterPro" id="IPR035959">
    <property type="entry name" value="RutC-like_sf"/>
</dbReference>
<dbReference type="InterPro" id="IPR013813">
    <property type="entry name" value="Endoribo_LPSP/chorism_mut-like"/>
</dbReference>
<dbReference type="Gene3D" id="3.30.1330.40">
    <property type="entry name" value="RutC-like"/>
    <property type="match status" value="1"/>
</dbReference>
<dbReference type="CDD" id="cd02199">
    <property type="entry name" value="YjgF_YER057c_UK114_like_1"/>
    <property type="match status" value="1"/>
</dbReference>
<dbReference type="AlphaFoldDB" id="A0A8F9TX17"/>
<dbReference type="SUPFAM" id="SSF55298">
    <property type="entry name" value="YjgF-like"/>
    <property type="match status" value="1"/>
</dbReference>
<dbReference type="EMBL" id="CP080507">
    <property type="protein sequence ID" value="QYM80731.1"/>
    <property type="molecule type" value="Genomic_DNA"/>
</dbReference>
<gene>
    <name evidence="2" type="ORF">K0B96_01185</name>
</gene>
<keyword evidence="3" id="KW-1185">Reference proteome</keyword>
<evidence type="ECO:0000313" key="2">
    <source>
        <dbReference type="EMBL" id="QYM80731.1"/>
    </source>
</evidence>
<evidence type="ECO:0000259" key="1">
    <source>
        <dbReference type="Pfam" id="PF14588"/>
    </source>
</evidence>
<accession>A0A8F9TX17</accession>
<protein>
    <submittedName>
        <fullName evidence="2">RidA family protein</fullName>
    </submittedName>
</protein>
<organism evidence="2 3">
    <name type="scientific">Horticoccus luteus</name>
    <dbReference type="NCBI Taxonomy" id="2862869"/>
    <lineage>
        <taxon>Bacteria</taxon>
        <taxon>Pseudomonadati</taxon>
        <taxon>Verrucomicrobiota</taxon>
        <taxon>Opitutia</taxon>
        <taxon>Opitutales</taxon>
        <taxon>Opitutaceae</taxon>
        <taxon>Horticoccus</taxon>
    </lineage>
</organism>
<dbReference type="PANTHER" id="PTHR43760:SF1">
    <property type="entry name" value="ENDORIBONUCLEASE L-PSP_CHORISMATE MUTASE-LIKE DOMAIN-CONTAINING PROTEIN"/>
    <property type="match status" value="1"/>
</dbReference>